<keyword evidence="2" id="KW-1185">Reference proteome</keyword>
<evidence type="ECO:0000313" key="1">
    <source>
        <dbReference type="EMBL" id="GIQ88489.1"/>
    </source>
</evidence>
<dbReference type="AlphaFoldDB" id="A0A9K3D6Y7"/>
<gene>
    <name evidence="1" type="ORF">KIPB_010745</name>
</gene>
<accession>A0A9K3D6Y7</accession>
<protein>
    <submittedName>
        <fullName evidence="1">Uncharacterized protein</fullName>
    </submittedName>
</protein>
<evidence type="ECO:0000313" key="2">
    <source>
        <dbReference type="Proteomes" id="UP000265618"/>
    </source>
</evidence>
<dbReference type="EMBL" id="BDIP01004109">
    <property type="protein sequence ID" value="GIQ88489.1"/>
    <property type="molecule type" value="Genomic_DNA"/>
</dbReference>
<feature type="non-terminal residue" evidence="1">
    <location>
        <position position="1"/>
    </location>
</feature>
<dbReference type="Proteomes" id="UP000265618">
    <property type="component" value="Unassembled WGS sequence"/>
</dbReference>
<reference evidence="1 2" key="1">
    <citation type="journal article" date="2018" name="PLoS ONE">
        <title>The draft genome of Kipferlia bialata reveals reductive genome evolution in fornicate parasites.</title>
        <authorList>
            <person name="Tanifuji G."/>
            <person name="Takabayashi S."/>
            <person name="Kume K."/>
            <person name="Takagi M."/>
            <person name="Nakayama T."/>
            <person name="Kamikawa R."/>
            <person name="Inagaki Y."/>
            <person name="Hashimoto T."/>
        </authorList>
    </citation>
    <scope>NUCLEOTIDE SEQUENCE [LARGE SCALE GENOMIC DNA]</scope>
    <source>
        <strain evidence="1">NY0173</strain>
    </source>
</reference>
<name>A0A9K3D6Y7_9EUKA</name>
<comment type="caution">
    <text evidence="1">The sequence shown here is derived from an EMBL/GenBank/DDBJ whole genome shotgun (WGS) entry which is preliminary data.</text>
</comment>
<organism evidence="1 2">
    <name type="scientific">Kipferlia bialata</name>
    <dbReference type="NCBI Taxonomy" id="797122"/>
    <lineage>
        <taxon>Eukaryota</taxon>
        <taxon>Metamonada</taxon>
        <taxon>Carpediemonas-like organisms</taxon>
        <taxon>Kipferlia</taxon>
    </lineage>
</organism>
<sequence>MAESFALYAFSPEESEGSLGNSSCKYNSKTKACDGKCSDDDHFCVETSKGHCTCTSCAYDYST</sequence>
<proteinExistence type="predicted"/>